<dbReference type="EMBL" id="DSVQ01000005">
    <property type="protein sequence ID" value="HGT38092.1"/>
    <property type="molecule type" value="Genomic_DNA"/>
</dbReference>
<gene>
    <name evidence="1" type="ORF">ENS64_02315</name>
</gene>
<name>A0A7C4LIT2_9PLAN</name>
<protein>
    <submittedName>
        <fullName evidence="1">Uncharacterized protein</fullName>
    </submittedName>
</protein>
<evidence type="ECO:0000313" key="1">
    <source>
        <dbReference type="EMBL" id="HGT38092.1"/>
    </source>
</evidence>
<reference evidence="1" key="1">
    <citation type="journal article" date="2020" name="mSystems">
        <title>Genome- and Community-Level Interaction Insights into Carbon Utilization and Element Cycling Functions of Hydrothermarchaeota in Hydrothermal Sediment.</title>
        <authorList>
            <person name="Zhou Z."/>
            <person name="Liu Y."/>
            <person name="Xu W."/>
            <person name="Pan J."/>
            <person name="Luo Z.H."/>
            <person name="Li M."/>
        </authorList>
    </citation>
    <scope>NUCLEOTIDE SEQUENCE [LARGE SCALE GENOMIC DNA]</scope>
    <source>
        <strain evidence="1">SpSt-508</strain>
    </source>
</reference>
<proteinExistence type="predicted"/>
<accession>A0A7C4LIT2</accession>
<organism evidence="1">
    <name type="scientific">Schlesneria paludicola</name>
    <dbReference type="NCBI Taxonomy" id="360056"/>
    <lineage>
        <taxon>Bacteria</taxon>
        <taxon>Pseudomonadati</taxon>
        <taxon>Planctomycetota</taxon>
        <taxon>Planctomycetia</taxon>
        <taxon>Planctomycetales</taxon>
        <taxon>Planctomycetaceae</taxon>
        <taxon>Schlesneria</taxon>
    </lineage>
</organism>
<comment type="caution">
    <text evidence="1">The sequence shown here is derived from an EMBL/GenBank/DDBJ whole genome shotgun (WGS) entry which is preliminary data.</text>
</comment>
<sequence>MATLTSYRGLQVVTPDPTGDGGLAIQDDLKSLVDWSPKSVWAQSADPTIDDDETADFFPGSLWLRTDTTPPKLFVCEDSATGAAVWRQILLQVAQDSAPQLGGDLDVNGQKIVSSSNGDIVVEPDGTGKVGVGTASPSSLLQVAGPIATAIATKTASYTATATDSVLLCDATGGALTVTLPSASGIAGRQYTIKRLNGGVNAVTVAAASGETIDGAATRSLLLQYESVAVVSDGANWWVV</sequence>
<dbReference type="AlphaFoldDB" id="A0A7C4LIT2"/>